<protein>
    <submittedName>
        <fullName evidence="1">Uncharacterized protein</fullName>
    </submittedName>
</protein>
<dbReference type="RefSeq" id="WP_257446155.1">
    <property type="nucleotide sequence ID" value="NZ_JANIPJ010000008.1"/>
</dbReference>
<organism evidence="1 2">
    <name type="scientific">Paenibacillus soyae</name>
    <dbReference type="NCBI Taxonomy" id="2969249"/>
    <lineage>
        <taxon>Bacteria</taxon>
        <taxon>Bacillati</taxon>
        <taxon>Bacillota</taxon>
        <taxon>Bacilli</taxon>
        <taxon>Bacillales</taxon>
        <taxon>Paenibacillaceae</taxon>
        <taxon>Paenibacillus</taxon>
    </lineage>
</organism>
<comment type="caution">
    <text evidence="1">The sequence shown here is derived from an EMBL/GenBank/DDBJ whole genome shotgun (WGS) entry which is preliminary data.</text>
</comment>
<evidence type="ECO:0000313" key="1">
    <source>
        <dbReference type="EMBL" id="MCR2804802.1"/>
    </source>
</evidence>
<evidence type="ECO:0000313" key="2">
    <source>
        <dbReference type="Proteomes" id="UP001141950"/>
    </source>
</evidence>
<dbReference type="Proteomes" id="UP001141950">
    <property type="component" value="Unassembled WGS sequence"/>
</dbReference>
<sequence length="1325" mass="154904">MAENRPLHVVLRELGWSYQKIKRLFRDGIISPIESQSGTLIPVNQLEHYLLFEKELLEHFSPARTTLKNHFGYHGSSSHNILYSLRDQGFIVLKELPYKVNSHKLWVSKQSLSLFSQLLETEYIEFKDALIEFNLSKNQLTYRISKEQIPTITLGKKYFILKNNLKIHSVDRITADEVVQLLHLPKNFFQYYGYSGIFQDVIGSDHATKYFALEEVIRVQKEIHSLRDQYYTLDEAEAIIRSHGKSVVIIKSVESIATPLIAKSFAPRTKKLYLRTSLHHHLNTCAVNSKKNTNKNTIDHHLYLSKQETTDLTGWHSAKVTQLIIKGHLEKVATIEGLRVTRESVLAYKQFEKNISEQYMTPNELIIDHLGYKKTQTNIVEVLEHQGFIEVIVLDQPIQRFNKWVSRVSVSTFFERLHTEFATFDDVAKQLHVSPFELHLRIKIKKLTTIKIKNTVYLKKDELTTEFHTPITELLKKSDSLLSKTTVMQTMGWSAKKVNLLIRSKQLDTVKESGTILIDSSSLAKYVEFEQDIKRNYISARQALIQYFGFKAVKSFDQLYSLKSQGYIELQVFNDYSIDGSTLWVSKLSLEQLFKRIQSDFTESKALMNELHWSKYQLQKRMLTESWLTVKIKGLIYIHNDSINRHRIKTYPIHEALNMLGIPLTATIYKWYHIIFDSDKIIGNQVKFVPESEIVRIQQEIQTYREIYYTSKETVQLLKLQNISDSIYRQVEHIECPYIAKSFAGNCKRLFLKTSVHEYMEKNKYIRLNNSLNNLNGTHLIFSNTVEYVRHHISEYHCNPSHTETKKLIEQFAVRKLTLSKASVLSKEKSARELVIFTHTLFSLLPMKEIFMMETDEVRSFIETDERIKIKCTFYEFLKFCKEKHICKYEMSYIRKPLSTISYEEKDVYDFDQFIAIYNYATKNLKSHQIKAIESSRYSSTHLYVLMHLSNAWRHSDVMMTPPVYPEAIGITEIQWFLTSTLTLPQAQTIINQLQNFKLVISKTGMRRHFFCNKDLVIPIATAMVIAEFHRKKLNRPYLINFRSNNNRVPESALEEFFENGLANDQSSVKFSSLKMNRSLMTHLFYSIQQKEGKGNSAFELVQKLRNHVTDITKEYVLHDIEKISDVSMQMFERGEFGYIYDQLLDVLSEEELSSQSLQDRTSAIIKLKQRYLPHQVESLSDFLDTMELEKKTIIMQIQNMSKEHAFEYIRKLYLGEMPSKLEGIQCFSFPKCHRPSAEFKCSSCPFAIPNIYALTALSNDIKVRIQKYNSTIKSGAKRKEFVLLQRTLDLLFQALEEFEEEFVWSFIPGGEEFIESQLAAIEEV</sequence>
<proteinExistence type="predicted"/>
<dbReference type="EMBL" id="JANIPJ010000008">
    <property type="protein sequence ID" value="MCR2804802.1"/>
    <property type="molecule type" value="Genomic_DNA"/>
</dbReference>
<name>A0A9X2SBG0_9BACL</name>
<gene>
    <name evidence="1" type="ORF">NQZ67_13015</name>
</gene>
<accession>A0A9X2SBG0</accession>
<reference evidence="1" key="1">
    <citation type="submission" date="2022-08" db="EMBL/GenBank/DDBJ databases">
        <title>The genomic sequence of strain Paenibacillus sp. SCIV0701.</title>
        <authorList>
            <person name="Zhao H."/>
        </authorList>
    </citation>
    <scope>NUCLEOTIDE SEQUENCE</scope>
    <source>
        <strain evidence="1">SCIV0701</strain>
    </source>
</reference>
<keyword evidence="2" id="KW-1185">Reference proteome</keyword>